<keyword evidence="4 7" id="KW-0732">Signal</keyword>
<evidence type="ECO:0000256" key="7">
    <source>
        <dbReference type="SAM" id="SignalP"/>
    </source>
</evidence>
<dbReference type="Pfam" id="PF00128">
    <property type="entry name" value="Alpha-amylase"/>
    <property type="match status" value="1"/>
</dbReference>
<evidence type="ECO:0000259" key="8">
    <source>
        <dbReference type="SMART" id="SM00642"/>
    </source>
</evidence>
<dbReference type="GO" id="GO:0046872">
    <property type="term" value="F:metal ion binding"/>
    <property type="evidence" value="ECO:0007669"/>
    <property type="project" value="UniProtKB-KW"/>
</dbReference>
<dbReference type="SUPFAM" id="SSF51445">
    <property type="entry name" value="(Trans)glycosidases"/>
    <property type="match status" value="1"/>
</dbReference>
<dbReference type="PANTHER" id="PTHR10357:SF215">
    <property type="entry name" value="ALPHA-AMYLASE 1"/>
    <property type="match status" value="1"/>
</dbReference>
<dbReference type="EMBL" id="BSPO01000002">
    <property type="protein sequence ID" value="GLS83416.1"/>
    <property type="molecule type" value="Genomic_DNA"/>
</dbReference>
<evidence type="ECO:0000256" key="2">
    <source>
        <dbReference type="ARBA" id="ARBA00008061"/>
    </source>
</evidence>
<comment type="caution">
    <text evidence="9">The sequence shown here is derived from an EMBL/GenBank/DDBJ whole genome shotgun (WGS) entry which is preliminary data.</text>
</comment>
<dbReference type="AlphaFoldDB" id="A0AA37TRY9"/>
<accession>A0AA37TRY9</accession>
<organism evidence="9 10">
    <name type="scientific">Paraferrimonas haliotis</name>
    <dbReference type="NCBI Taxonomy" id="2013866"/>
    <lineage>
        <taxon>Bacteria</taxon>
        <taxon>Pseudomonadati</taxon>
        <taxon>Pseudomonadota</taxon>
        <taxon>Gammaproteobacteria</taxon>
        <taxon>Alteromonadales</taxon>
        <taxon>Ferrimonadaceae</taxon>
        <taxon>Paraferrimonas</taxon>
    </lineage>
</organism>
<dbReference type="EC" id="3.2.1.1" evidence="6"/>
<feature type="chain" id="PRO_5041280104" description="Alpha-amylase" evidence="7">
    <location>
        <begin position="24"/>
        <end position="548"/>
    </location>
</feature>
<keyword evidence="6" id="KW-0326">Glycosidase</keyword>
<comment type="catalytic activity">
    <reaction evidence="6">
        <text>Endohydrolysis of (1-&gt;4)-alpha-D-glucosidic linkages in polysaccharides containing three or more (1-&gt;4)-alpha-linked D-glucose units.</text>
        <dbReference type="EC" id="3.2.1.1"/>
    </reaction>
</comment>
<evidence type="ECO:0000256" key="5">
    <source>
        <dbReference type="RuleBase" id="RU003615"/>
    </source>
</evidence>
<comment type="cofactor">
    <cofactor evidence="1">
        <name>Ca(2+)</name>
        <dbReference type="ChEBI" id="CHEBI:29108"/>
    </cofactor>
</comment>
<dbReference type="InterPro" id="IPR006046">
    <property type="entry name" value="Alpha_amylase"/>
</dbReference>
<feature type="signal peptide" evidence="7">
    <location>
        <begin position="1"/>
        <end position="23"/>
    </location>
</feature>
<dbReference type="PRINTS" id="PR00110">
    <property type="entry name" value="ALPHAAMYLASE"/>
</dbReference>
<dbReference type="CDD" id="cd11339">
    <property type="entry name" value="AmyAc_bac_CMD_like_2"/>
    <property type="match status" value="1"/>
</dbReference>
<keyword evidence="3" id="KW-0479">Metal-binding</keyword>
<dbReference type="InterPro" id="IPR017853">
    <property type="entry name" value="GH"/>
</dbReference>
<evidence type="ECO:0000256" key="6">
    <source>
        <dbReference type="RuleBase" id="RU361134"/>
    </source>
</evidence>
<feature type="domain" description="Glycosyl hydrolase family 13 catalytic" evidence="8">
    <location>
        <begin position="45"/>
        <end position="431"/>
    </location>
</feature>
<evidence type="ECO:0000256" key="4">
    <source>
        <dbReference type="ARBA" id="ARBA00022729"/>
    </source>
</evidence>
<dbReference type="PANTHER" id="PTHR10357">
    <property type="entry name" value="ALPHA-AMYLASE FAMILY MEMBER"/>
    <property type="match status" value="1"/>
</dbReference>
<evidence type="ECO:0000256" key="3">
    <source>
        <dbReference type="ARBA" id="ARBA00022723"/>
    </source>
</evidence>
<name>A0AA37TRY9_9GAMM</name>
<evidence type="ECO:0000256" key="1">
    <source>
        <dbReference type="ARBA" id="ARBA00001913"/>
    </source>
</evidence>
<evidence type="ECO:0000313" key="10">
    <source>
        <dbReference type="Proteomes" id="UP001157439"/>
    </source>
</evidence>
<protein>
    <recommendedName>
        <fullName evidence="6">Alpha-amylase</fullName>
        <ecNumber evidence="6">3.2.1.1</ecNumber>
    </recommendedName>
</protein>
<dbReference type="Proteomes" id="UP001157439">
    <property type="component" value="Unassembled WGS sequence"/>
</dbReference>
<dbReference type="Gene3D" id="3.20.20.80">
    <property type="entry name" value="Glycosidases"/>
    <property type="match status" value="1"/>
</dbReference>
<gene>
    <name evidence="9" type="primary">cgt</name>
    <name evidence="9" type="ORF">GCM10007894_13930</name>
</gene>
<dbReference type="RefSeq" id="WP_095497031.1">
    <property type="nucleotide sequence ID" value="NZ_BSPO01000002.1"/>
</dbReference>
<evidence type="ECO:0000313" key="9">
    <source>
        <dbReference type="EMBL" id="GLS83416.1"/>
    </source>
</evidence>
<keyword evidence="6" id="KW-0378">Hydrolase</keyword>
<sequence>MLKPTITLIALSLSLAACSNASAPAKPLTKLSGTDHPFASESVYFVLTDRFVDGDKTNNYESDSGWNLPLVWDNGDEGNVGFMGGDFKGLLNNADYIKDMGFSAIWMTPIVQNPADAFNGGKRIQAHGFAMDKGKAAYHGYWGVNFYKLDKHLPSADLDYAQLNQALSEKGLKTVLDVVINHGSPAYTMETVLPDYGKLYDKDGSLVADHMNLAPAQLDPDNEPLHRFFNQQPDLAELADMNVSNPEVMDYFVNAYLQWLDQGAGAFRIDTVKHVPTEAWGEFSQRIRAKYPQLFMFGEVYSFDAEEIAQYTHPDNGGMSVLDFPMKQALGEMFEQNKGFETLLPTLHLKDGPYANPYELTIFYDNHDMPRMNADDNGFINAHNWLFTARGIPVIYYGSEIGFERGKAEHKGNRNYFGQERIEQAKQHPIRAKLADIAMVRAQNVALQRGLQFNLEFKGDRASFYRVYQDGEQSQTALVLLNKGDKAQRFEISQYLQAGTWTDAQTKQTQTVAANQALITEVAPHAVKVLVMSEPVTDADFISALTQN</sequence>
<reference evidence="9 10" key="1">
    <citation type="journal article" date="2014" name="Int. J. Syst. Evol. Microbiol.">
        <title>Complete genome sequence of Corynebacterium casei LMG S-19264T (=DSM 44701T), isolated from a smear-ripened cheese.</title>
        <authorList>
            <consortium name="US DOE Joint Genome Institute (JGI-PGF)"/>
            <person name="Walter F."/>
            <person name="Albersmeier A."/>
            <person name="Kalinowski J."/>
            <person name="Ruckert C."/>
        </authorList>
    </citation>
    <scope>NUCLEOTIDE SEQUENCE [LARGE SCALE GENOMIC DNA]</scope>
    <source>
        <strain evidence="9 10">NBRC 112785</strain>
    </source>
</reference>
<dbReference type="SMART" id="SM00642">
    <property type="entry name" value="Aamy"/>
    <property type="match status" value="1"/>
</dbReference>
<dbReference type="InterPro" id="IPR006047">
    <property type="entry name" value="GH13_cat_dom"/>
</dbReference>
<dbReference type="PROSITE" id="PS51257">
    <property type="entry name" value="PROKAR_LIPOPROTEIN"/>
    <property type="match status" value="1"/>
</dbReference>
<keyword evidence="6" id="KW-0119">Carbohydrate metabolism</keyword>
<comment type="similarity">
    <text evidence="2 5">Belongs to the glycosyl hydrolase 13 family.</text>
</comment>
<dbReference type="GO" id="GO:0005975">
    <property type="term" value="P:carbohydrate metabolic process"/>
    <property type="evidence" value="ECO:0007669"/>
    <property type="project" value="InterPro"/>
</dbReference>
<keyword evidence="10" id="KW-1185">Reference proteome</keyword>
<proteinExistence type="inferred from homology"/>
<dbReference type="GO" id="GO:0004556">
    <property type="term" value="F:alpha-amylase activity"/>
    <property type="evidence" value="ECO:0007669"/>
    <property type="project" value="UniProtKB-UniRule"/>
</dbReference>